<dbReference type="Proteomes" id="UP001594351">
    <property type="component" value="Unassembled WGS sequence"/>
</dbReference>
<protein>
    <submittedName>
        <fullName evidence="1">Uncharacterized protein</fullName>
    </submittedName>
</protein>
<evidence type="ECO:0000313" key="2">
    <source>
        <dbReference type="Proteomes" id="UP001594351"/>
    </source>
</evidence>
<evidence type="ECO:0000313" key="1">
    <source>
        <dbReference type="EMBL" id="MFC1848788.1"/>
    </source>
</evidence>
<dbReference type="EMBL" id="JBHPBY010000007">
    <property type="protein sequence ID" value="MFC1848788.1"/>
    <property type="molecule type" value="Genomic_DNA"/>
</dbReference>
<keyword evidence="2" id="KW-1185">Reference proteome</keyword>
<comment type="caution">
    <text evidence="1">The sequence shown here is derived from an EMBL/GenBank/DDBJ whole genome shotgun (WGS) entry which is preliminary data.</text>
</comment>
<name>A0ABV6YRU2_UNCC1</name>
<reference evidence="1 2" key="1">
    <citation type="submission" date="2024-09" db="EMBL/GenBank/DDBJ databases">
        <title>Laminarin stimulates single cell rates of sulfate reduction while oxygen inhibits transcriptomic activity in coastal marine sediment.</title>
        <authorList>
            <person name="Lindsay M."/>
            <person name="Orcutt B."/>
            <person name="Emerson D."/>
            <person name="Stepanauskas R."/>
            <person name="D'Angelo T."/>
        </authorList>
    </citation>
    <scope>NUCLEOTIDE SEQUENCE [LARGE SCALE GENOMIC DNA]</scope>
    <source>
        <strain evidence="1">SAG AM-311-K15</strain>
    </source>
</reference>
<sequence length="112" mass="13339">MTREQIIHYLERNLKELGKREYTICFQSLDDTSLSELVDFFRHISAQIDHSGKNRSHISNRCVHLCLERRSDRETNSEQTLLCRKVSLSEEPCLYQHDTDAKHMCNNYHIEE</sequence>
<proteinExistence type="predicted"/>
<accession>A0ABV6YRU2</accession>
<organism evidence="1 2">
    <name type="scientific">candidate division CSSED10-310 bacterium</name>
    <dbReference type="NCBI Taxonomy" id="2855610"/>
    <lineage>
        <taxon>Bacteria</taxon>
        <taxon>Bacteria division CSSED10-310</taxon>
    </lineage>
</organism>
<gene>
    <name evidence="1" type="ORF">ACFL27_01150</name>
</gene>